<dbReference type="RefSeq" id="WP_315747409.1">
    <property type="nucleotide sequence ID" value="NZ_JAVYAA010000011.1"/>
</dbReference>
<proteinExistence type="predicted"/>
<dbReference type="AlphaFoldDB" id="A0AAJ2N7Y7"/>
<dbReference type="PANTHER" id="PTHR43649:SF12">
    <property type="entry name" value="DIACETYLCHITOBIOSE BINDING PROTEIN DASA"/>
    <property type="match status" value="1"/>
</dbReference>
<protein>
    <submittedName>
        <fullName evidence="1">Extracellular solute-binding protein</fullName>
    </submittedName>
</protein>
<dbReference type="PANTHER" id="PTHR43649">
    <property type="entry name" value="ARABINOSE-BINDING PROTEIN-RELATED"/>
    <property type="match status" value="1"/>
</dbReference>
<gene>
    <name evidence="1" type="ORF">RQP50_27980</name>
</gene>
<organism evidence="1 2">
    <name type="scientific">Paenibacillus suaedae</name>
    <dbReference type="NCBI Taxonomy" id="3077233"/>
    <lineage>
        <taxon>Bacteria</taxon>
        <taxon>Bacillati</taxon>
        <taxon>Bacillota</taxon>
        <taxon>Bacilli</taxon>
        <taxon>Bacillales</taxon>
        <taxon>Paenibacillaceae</taxon>
        <taxon>Paenibacillus</taxon>
    </lineage>
</organism>
<evidence type="ECO:0000313" key="1">
    <source>
        <dbReference type="EMBL" id="MDT8980070.1"/>
    </source>
</evidence>
<name>A0AAJ2N7Y7_9BACL</name>
<reference evidence="2" key="1">
    <citation type="submission" date="2023-09" db="EMBL/GenBank/DDBJ databases">
        <title>Paenibacillus sp. chi10 Genome sequencing and assembly.</title>
        <authorList>
            <person name="Kim I."/>
        </authorList>
    </citation>
    <scope>NUCLEOTIDE SEQUENCE [LARGE SCALE GENOMIC DNA]</scope>
    <source>
        <strain evidence="2">chi10</strain>
    </source>
</reference>
<sequence length="454" mass="51498">MKKKWRLGIALIMIMSLLGGCYGEQEQNERLESGKIKVMYYDEQSFYNDYGNLFKMKYPKIEFDVINMNNALADREQNGTWDYNTELKKLIEVHKPDVLLLNENLFEDYARQGRLYDVEGMIAKDKFDIDSISPGLIDMIRDKGDGKLYGLAPHFYTDVLYFNRDLFKQYQIDVPTNKMTWKQLFDLSRRFASTGTGEKTVVGLYQDYDVEYMLQQIASSFGLRLLDAKTDRMLINSDGWKEAIKLVTDAVRDKYIYLQASNQNSGEIVEAFYRGQAAMTLNGPWLAKELKARAIFDKASKSFEWDIVTMPVAPSSPDESANVHVSEIYAVAADSPNKQSAWEVLKFINSADMAAASSRTANGKLPARPGLLQNIEGKSTEPFYLLTPKTTPSFEESLGSTAVSKEFNQLFQPVLSMELQAIIDDKQTVEEAIAVLEVKGQEALQKAKSKKAEK</sequence>
<keyword evidence="2" id="KW-1185">Reference proteome</keyword>
<dbReference type="Gene3D" id="3.40.190.10">
    <property type="entry name" value="Periplasmic binding protein-like II"/>
    <property type="match status" value="1"/>
</dbReference>
<dbReference type="PROSITE" id="PS51257">
    <property type="entry name" value="PROKAR_LIPOPROTEIN"/>
    <property type="match status" value="1"/>
</dbReference>
<comment type="caution">
    <text evidence="1">The sequence shown here is derived from an EMBL/GenBank/DDBJ whole genome shotgun (WGS) entry which is preliminary data.</text>
</comment>
<evidence type="ECO:0000313" key="2">
    <source>
        <dbReference type="Proteomes" id="UP001250538"/>
    </source>
</evidence>
<dbReference type="Proteomes" id="UP001250538">
    <property type="component" value="Unassembled WGS sequence"/>
</dbReference>
<dbReference type="InterPro" id="IPR050490">
    <property type="entry name" value="Bact_solute-bd_prot1"/>
</dbReference>
<dbReference type="SUPFAM" id="SSF53850">
    <property type="entry name" value="Periplasmic binding protein-like II"/>
    <property type="match status" value="1"/>
</dbReference>
<dbReference type="Pfam" id="PF01547">
    <property type="entry name" value="SBP_bac_1"/>
    <property type="match status" value="1"/>
</dbReference>
<accession>A0AAJ2N7Y7</accession>
<dbReference type="EMBL" id="JAVYAA010000011">
    <property type="protein sequence ID" value="MDT8980070.1"/>
    <property type="molecule type" value="Genomic_DNA"/>
</dbReference>
<dbReference type="InterPro" id="IPR006059">
    <property type="entry name" value="SBP"/>
</dbReference>